<comment type="similarity">
    <text evidence="2">Belongs to the GPI inositol-deacylase family.</text>
</comment>
<keyword evidence="3" id="KW-0813">Transport</keyword>
<name>A0AAD7XM46_9STRA</name>
<dbReference type="InterPro" id="IPR012908">
    <property type="entry name" value="PGAP1-ab_dom-like"/>
</dbReference>
<keyword evidence="5" id="KW-0378">Hydrolase</keyword>
<protein>
    <recommendedName>
        <fullName evidence="11">GPI inositol-deacylase PGAP1-like alpha/beta domain-containing protein</fullName>
    </recommendedName>
</protein>
<dbReference type="InterPro" id="IPR039529">
    <property type="entry name" value="PGAP1/BST1"/>
</dbReference>
<feature type="transmembrane region" description="Helical" evidence="10">
    <location>
        <begin position="236"/>
        <end position="258"/>
    </location>
</feature>
<keyword evidence="13" id="KW-1185">Reference proteome</keyword>
<dbReference type="SUPFAM" id="SSF53474">
    <property type="entry name" value="alpha/beta-Hydrolases"/>
    <property type="match status" value="2"/>
</dbReference>
<evidence type="ECO:0000313" key="12">
    <source>
        <dbReference type="EMBL" id="KAJ8603761.1"/>
    </source>
</evidence>
<evidence type="ECO:0000256" key="9">
    <source>
        <dbReference type="ARBA" id="ARBA00023136"/>
    </source>
</evidence>
<dbReference type="GO" id="GO:0005789">
    <property type="term" value="C:endoplasmic reticulum membrane"/>
    <property type="evidence" value="ECO:0007669"/>
    <property type="project" value="UniProtKB-SubCell"/>
</dbReference>
<accession>A0AAD7XM46</accession>
<dbReference type="Pfam" id="PF07819">
    <property type="entry name" value="PGAP1"/>
    <property type="match status" value="1"/>
</dbReference>
<gene>
    <name evidence="12" type="ORF">CTAYLR_000308</name>
</gene>
<evidence type="ECO:0000256" key="3">
    <source>
        <dbReference type="ARBA" id="ARBA00022448"/>
    </source>
</evidence>
<proteinExistence type="inferred from homology"/>
<keyword evidence="7" id="KW-0653">Protein transport</keyword>
<evidence type="ECO:0000256" key="7">
    <source>
        <dbReference type="ARBA" id="ARBA00022927"/>
    </source>
</evidence>
<comment type="subcellular location">
    <subcellularLocation>
        <location evidence="1">Endoplasmic reticulum membrane</location>
        <topology evidence="1">Multi-pass membrane protein</topology>
    </subcellularLocation>
</comment>
<dbReference type="Proteomes" id="UP001230188">
    <property type="component" value="Unassembled WGS sequence"/>
</dbReference>
<evidence type="ECO:0000256" key="10">
    <source>
        <dbReference type="SAM" id="Phobius"/>
    </source>
</evidence>
<feature type="domain" description="GPI inositol-deacylase PGAP1-like alpha/beta" evidence="11">
    <location>
        <begin position="32"/>
        <end position="170"/>
    </location>
</feature>
<dbReference type="EMBL" id="JAQMWT010000344">
    <property type="protein sequence ID" value="KAJ8603761.1"/>
    <property type="molecule type" value="Genomic_DNA"/>
</dbReference>
<organism evidence="12 13">
    <name type="scientific">Chrysophaeum taylorii</name>
    <dbReference type="NCBI Taxonomy" id="2483200"/>
    <lineage>
        <taxon>Eukaryota</taxon>
        <taxon>Sar</taxon>
        <taxon>Stramenopiles</taxon>
        <taxon>Ochrophyta</taxon>
        <taxon>Pelagophyceae</taxon>
        <taxon>Pelagomonadales</taxon>
        <taxon>Pelagomonadaceae</taxon>
        <taxon>Chrysophaeum</taxon>
    </lineage>
</organism>
<evidence type="ECO:0000256" key="1">
    <source>
        <dbReference type="ARBA" id="ARBA00004477"/>
    </source>
</evidence>
<reference evidence="12" key="1">
    <citation type="submission" date="2023-01" db="EMBL/GenBank/DDBJ databases">
        <title>Metagenome sequencing of chrysophaentin producing Chrysophaeum taylorii.</title>
        <authorList>
            <person name="Davison J."/>
            <person name="Bewley C."/>
        </authorList>
    </citation>
    <scope>NUCLEOTIDE SEQUENCE</scope>
    <source>
        <strain evidence="12">NIES-1699</strain>
    </source>
</reference>
<evidence type="ECO:0000256" key="4">
    <source>
        <dbReference type="ARBA" id="ARBA00022692"/>
    </source>
</evidence>
<dbReference type="GO" id="GO:0006505">
    <property type="term" value="P:GPI anchor metabolic process"/>
    <property type="evidence" value="ECO:0007669"/>
    <property type="project" value="TreeGrafter"/>
</dbReference>
<evidence type="ECO:0000256" key="8">
    <source>
        <dbReference type="ARBA" id="ARBA00022989"/>
    </source>
</evidence>
<dbReference type="AlphaFoldDB" id="A0AAD7XM46"/>
<sequence length="397" mass="42142">MRPVFEEADVDVTFQAAKYSVARSLGSELARIEADIDLFAVDLLEELAAFDGRVLERQAAFVAKCVRVLRSTYPLVLVVGHSIGGFLAAAASGDAAIALAAPLAAHPMAADPRLDGLARRRRRLENVAVSVSGGPRDWQVADWLASVEAAHVTAEDIVGVSTDHQCVLWFDAASAVDGDEARVVLRRRLVPRSQIAVWALPRAISLIAACLVQDRAAKVALPLVVFGSEMLTGSSIAAALAAAVILTRIVVIICALTLHFYCKRHPLPCLVAAAVFASDTGAAALYGCCAASLAPSFVAVSTATGQLASPSIEEMLLAFVPLCLQVPLVQRRWRLGGIFAETTLPHVTATYCVVVATTARPRLLLDAAVAYDVALFLTALQRARHSHTFFMINGNAD</sequence>
<evidence type="ECO:0000256" key="2">
    <source>
        <dbReference type="ARBA" id="ARBA00006931"/>
    </source>
</evidence>
<comment type="caution">
    <text evidence="12">The sequence shown here is derived from an EMBL/GenBank/DDBJ whole genome shotgun (WGS) entry which is preliminary data.</text>
</comment>
<dbReference type="PANTHER" id="PTHR15495">
    <property type="entry name" value="NEGATIVE REGULATOR OF VESICLE FORMATION-RELATED"/>
    <property type="match status" value="1"/>
</dbReference>
<keyword evidence="8 10" id="KW-1133">Transmembrane helix</keyword>
<evidence type="ECO:0000256" key="5">
    <source>
        <dbReference type="ARBA" id="ARBA00022801"/>
    </source>
</evidence>
<keyword evidence="9 10" id="KW-0472">Membrane</keyword>
<dbReference type="GO" id="GO:0050185">
    <property type="term" value="F:phosphatidylinositol deacylase activity"/>
    <property type="evidence" value="ECO:0007669"/>
    <property type="project" value="TreeGrafter"/>
</dbReference>
<dbReference type="GO" id="GO:0015031">
    <property type="term" value="P:protein transport"/>
    <property type="evidence" value="ECO:0007669"/>
    <property type="project" value="UniProtKB-KW"/>
</dbReference>
<evidence type="ECO:0000313" key="13">
    <source>
        <dbReference type="Proteomes" id="UP001230188"/>
    </source>
</evidence>
<keyword evidence="4 10" id="KW-0812">Transmembrane</keyword>
<dbReference type="GO" id="GO:0006888">
    <property type="term" value="P:endoplasmic reticulum to Golgi vesicle-mediated transport"/>
    <property type="evidence" value="ECO:0007669"/>
    <property type="project" value="TreeGrafter"/>
</dbReference>
<evidence type="ECO:0000259" key="11">
    <source>
        <dbReference type="Pfam" id="PF07819"/>
    </source>
</evidence>
<dbReference type="InterPro" id="IPR029058">
    <property type="entry name" value="AB_hydrolase_fold"/>
</dbReference>
<evidence type="ECO:0000256" key="6">
    <source>
        <dbReference type="ARBA" id="ARBA00022824"/>
    </source>
</evidence>
<dbReference type="PANTHER" id="PTHR15495:SF7">
    <property type="entry name" value="GPI INOSITOL-DEACYLASE"/>
    <property type="match status" value="1"/>
</dbReference>
<keyword evidence="6" id="KW-0256">Endoplasmic reticulum</keyword>